<feature type="binding site" evidence="15">
    <location>
        <position position="128"/>
    </location>
    <ligand>
        <name>DNA</name>
        <dbReference type="ChEBI" id="CHEBI:16991"/>
    </ligand>
</feature>
<evidence type="ECO:0000256" key="1">
    <source>
        <dbReference type="ARBA" id="ARBA00001668"/>
    </source>
</evidence>
<dbReference type="EC" id="4.2.99.18" evidence="15"/>
<feature type="binding site" evidence="15">
    <location>
        <position position="109"/>
    </location>
    <ligand>
        <name>DNA</name>
        <dbReference type="ChEBI" id="CHEBI:16991"/>
    </ligand>
</feature>
<proteinExistence type="inferred from homology"/>
<comment type="cofactor">
    <cofactor evidence="15">
        <name>Zn(2+)</name>
        <dbReference type="ChEBI" id="CHEBI:29105"/>
    </cofactor>
    <text evidence="15">Binds 1 zinc ion per subunit.</text>
</comment>
<evidence type="ECO:0000256" key="13">
    <source>
        <dbReference type="ARBA" id="ARBA00023295"/>
    </source>
</evidence>
<dbReference type="SMART" id="SM01232">
    <property type="entry name" value="H2TH"/>
    <property type="match status" value="1"/>
</dbReference>
<keyword evidence="12 15" id="KW-0511">Multifunctional enzyme</keyword>
<dbReference type="PATRIC" id="fig|1123069.3.peg.2224"/>
<dbReference type="AlphaFoldDB" id="S9S2K7"/>
<dbReference type="FunFam" id="1.10.8.50:FF:000003">
    <property type="entry name" value="Formamidopyrimidine-DNA glycosylase"/>
    <property type="match status" value="1"/>
</dbReference>
<dbReference type="HOGENOM" id="CLU_038423_1_1_5"/>
<dbReference type="NCBIfam" id="TIGR00577">
    <property type="entry name" value="fpg"/>
    <property type="match status" value="1"/>
</dbReference>
<evidence type="ECO:0000256" key="6">
    <source>
        <dbReference type="ARBA" id="ARBA00022771"/>
    </source>
</evidence>
<accession>S9S2K7</accession>
<dbReference type="Gene3D" id="3.20.190.10">
    <property type="entry name" value="MutM-like, N-terminal"/>
    <property type="match status" value="1"/>
</dbReference>
<dbReference type="EC" id="3.2.2.23" evidence="15"/>
<dbReference type="SUPFAM" id="SSF46946">
    <property type="entry name" value="S13-like H2TH domain"/>
    <property type="match status" value="1"/>
</dbReference>
<comment type="function">
    <text evidence="15">Involved in base excision repair of DNA damaged by oxidation or by mutagenic agents. Acts as DNA glycosylase that recognizes and removes damaged bases. Has a preference for oxidized purines, such as 7,8-dihydro-8-oxoguanine (8-oxoG). Has AP (apurinic/apyrimidinic) lyase activity and introduces nicks in the DNA strand. Cleaves the DNA backbone by beta-delta elimination to generate a single-strand break at the site of the removed base with both 3'- and 5'-phosphates.</text>
</comment>
<comment type="caution">
    <text evidence="18">The sequence shown here is derived from an EMBL/GenBank/DDBJ whole genome shotgun (WGS) entry which is preliminary data.</text>
</comment>
<keyword evidence="10 15" id="KW-0234">DNA repair</keyword>
<keyword evidence="4 15" id="KW-0479">Metal-binding</keyword>
<dbReference type="NCBIfam" id="NF002211">
    <property type="entry name" value="PRK01103.1"/>
    <property type="match status" value="1"/>
</dbReference>
<evidence type="ECO:0000256" key="7">
    <source>
        <dbReference type="ARBA" id="ARBA00022801"/>
    </source>
</evidence>
<dbReference type="PROSITE" id="PS01242">
    <property type="entry name" value="ZF_FPG_1"/>
    <property type="match status" value="1"/>
</dbReference>
<keyword evidence="9 15" id="KW-0238">DNA-binding</keyword>
<keyword evidence="8 15" id="KW-0862">Zinc</keyword>
<dbReference type="STRING" id="1123069.ruthe_02249"/>
<keyword evidence="7 15" id="KW-0378">Hydrolase</keyword>
<feature type="active site" description="Schiff-base intermediate with DNA" evidence="15">
    <location>
        <position position="2"/>
    </location>
</feature>
<dbReference type="InterPro" id="IPR015886">
    <property type="entry name" value="H2TH_FPG"/>
</dbReference>
<dbReference type="RefSeq" id="WP_021098331.1">
    <property type="nucleotide sequence ID" value="NZ_KE557322.1"/>
</dbReference>
<keyword evidence="6 15" id="KW-0863">Zinc-finger</keyword>
<dbReference type="EMBL" id="AOLV01000025">
    <property type="protein sequence ID" value="EPX84445.1"/>
    <property type="molecule type" value="Genomic_DNA"/>
</dbReference>
<evidence type="ECO:0000256" key="10">
    <source>
        <dbReference type="ARBA" id="ARBA00023204"/>
    </source>
</evidence>
<dbReference type="CDD" id="cd08966">
    <property type="entry name" value="EcFpg-like_N"/>
    <property type="match status" value="1"/>
</dbReference>
<dbReference type="GO" id="GO:0008270">
    <property type="term" value="F:zinc ion binding"/>
    <property type="evidence" value="ECO:0007669"/>
    <property type="project" value="UniProtKB-UniRule"/>
</dbReference>
<organism evidence="18 19">
    <name type="scientific">Rubellimicrobium thermophilum DSM 16684</name>
    <dbReference type="NCBI Taxonomy" id="1123069"/>
    <lineage>
        <taxon>Bacteria</taxon>
        <taxon>Pseudomonadati</taxon>
        <taxon>Pseudomonadota</taxon>
        <taxon>Alphaproteobacteria</taxon>
        <taxon>Rhodobacterales</taxon>
        <taxon>Roseobacteraceae</taxon>
        <taxon>Rubellimicrobium</taxon>
    </lineage>
</organism>
<dbReference type="InterPro" id="IPR000214">
    <property type="entry name" value="Znf_DNA_glyclase/AP_lyase"/>
</dbReference>
<dbReference type="InterPro" id="IPR035937">
    <property type="entry name" value="FPG_N"/>
</dbReference>
<evidence type="ECO:0000256" key="11">
    <source>
        <dbReference type="ARBA" id="ARBA00023239"/>
    </source>
</evidence>
<comment type="catalytic activity">
    <reaction evidence="1 15">
        <text>Hydrolysis of DNA containing ring-opened 7-methylguanine residues, releasing 2,6-diamino-4-hydroxy-5-(N-methyl)formamidopyrimidine.</text>
        <dbReference type="EC" id="3.2.2.23"/>
    </reaction>
</comment>
<keyword evidence="19" id="KW-1185">Reference proteome</keyword>
<dbReference type="Pfam" id="PF06831">
    <property type="entry name" value="H2TH"/>
    <property type="match status" value="1"/>
</dbReference>
<name>S9S2K7_9RHOB</name>
<evidence type="ECO:0000256" key="12">
    <source>
        <dbReference type="ARBA" id="ARBA00023268"/>
    </source>
</evidence>
<dbReference type="PROSITE" id="PS51066">
    <property type="entry name" value="ZF_FPG_2"/>
    <property type="match status" value="1"/>
</dbReference>
<dbReference type="GO" id="GO:0140078">
    <property type="term" value="F:class I DNA-(apurinic or apyrimidinic site) endonuclease activity"/>
    <property type="evidence" value="ECO:0007669"/>
    <property type="project" value="UniProtKB-EC"/>
</dbReference>
<keyword evidence="5 15" id="KW-0227">DNA damage</keyword>
<evidence type="ECO:0000256" key="3">
    <source>
        <dbReference type="ARBA" id="ARBA00011245"/>
    </source>
</evidence>
<evidence type="ECO:0000256" key="8">
    <source>
        <dbReference type="ARBA" id="ARBA00022833"/>
    </source>
</evidence>
<evidence type="ECO:0000259" key="16">
    <source>
        <dbReference type="PROSITE" id="PS51066"/>
    </source>
</evidence>
<dbReference type="PROSITE" id="PS51068">
    <property type="entry name" value="FPG_CAT"/>
    <property type="match status" value="1"/>
</dbReference>
<comment type="similarity">
    <text evidence="2 15">Belongs to the FPG family.</text>
</comment>
<dbReference type="GO" id="GO:0006284">
    <property type="term" value="P:base-excision repair"/>
    <property type="evidence" value="ECO:0007669"/>
    <property type="project" value="InterPro"/>
</dbReference>
<dbReference type="GO" id="GO:0034039">
    <property type="term" value="F:8-oxo-7,8-dihydroguanine DNA N-glycosylase activity"/>
    <property type="evidence" value="ECO:0007669"/>
    <property type="project" value="TreeGrafter"/>
</dbReference>
<evidence type="ECO:0000256" key="2">
    <source>
        <dbReference type="ARBA" id="ARBA00009409"/>
    </source>
</evidence>
<dbReference type="GO" id="GO:0003684">
    <property type="term" value="F:damaged DNA binding"/>
    <property type="evidence" value="ECO:0007669"/>
    <property type="project" value="InterPro"/>
</dbReference>
<feature type="domain" description="Formamidopyrimidine-DNA glycosylase catalytic" evidence="17">
    <location>
        <begin position="2"/>
        <end position="131"/>
    </location>
</feature>
<keyword evidence="11 15" id="KW-0456">Lyase</keyword>
<dbReference type="InterPro" id="IPR010663">
    <property type="entry name" value="Znf_FPG/IleRS"/>
</dbReference>
<dbReference type="InterPro" id="IPR020629">
    <property type="entry name" value="FPG_Glyclase"/>
</dbReference>
<dbReference type="SMART" id="SM00898">
    <property type="entry name" value="Fapy_DNA_glyco"/>
    <property type="match status" value="1"/>
</dbReference>
<comment type="subunit">
    <text evidence="3 15">Monomer.</text>
</comment>
<feature type="active site" description="Proton donor; for beta-elimination activity" evidence="15">
    <location>
        <position position="58"/>
    </location>
</feature>
<feature type="binding site" evidence="15">
    <location>
        <position position="171"/>
    </location>
    <ligand>
        <name>DNA</name>
        <dbReference type="ChEBI" id="CHEBI:16991"/>
    </ligand>
</feature>
<comment type="catalytic activity">
    <reaction evidence="14 15">
        <text>2'-deoxyribonucleotide-(2'-deoxyribose 5'-phosphate)-2'-deoxyribonucleotide-DNA = a 3'-end 2'-deoxyribonucleotide-(2,3-dehydro-2,3-deoxyribose 5'-phosphate)-DNA + a 5'-end 5'-phospho-2'-deoxyribonucleoside-DNA + H(+)</text>
        <dbReference type="Rhea" id="RHEA:66592"/>
        <dbReference type="Rhea" id="RHEA-COMP:13180"/>
        <dbReference type="Rhea" id="RHEA-COMP:16897"/>
        <dbReference type="Rhea" id="RHEA-COMP:17067"/>
        <dbReference type="ChEBI" id="CHEBI:15378"/>
        <dbReference type="ChEBI" id="CHEBI:136412"/>
        <dbReference type="ChEBI" id="CHEBI:157695"/>
        <dbReference type="ChEBI" id="CHEBI:167181"/>
        <dbReference type="EC" id="4.2.99.18"/>
    </reaction>
</comment>
<dbReference type="InterPro" id="IPR012319">
    <property type="entry name" value="FPG_cat"/>
</dbReference>
<feature type="active site" description="Proton donor; for delta-elimination activity" evidence="15">
    <location>
        <position position="280"/>
    </location>
</feature>
<feature type="domain" description="FPG-type" evidence="16">
    <location>
        <begin position="256"/>
        <end position="290"/>
    </location>
</feature>
<evidence type="ECO:0000256" key="15">
    <source>
        <dbReference type="HAMAP-Rule" id="MF_00103"/>
    </source>
</evidence>
<gene>
    <name evidence="15" type="primary">mutM</name>
    <name evidence="15" type="synonym">fpg</name>
    <name evidence="18" type="ORF">ruthe_02249</name>
</gene>
<sequence length="290" mass="31563">MPELPEVETVRRGLLPVMEGRRIEAAEIRREGLRRPFPEGLGQRLTGARVLTLGRRSKYLLIHLDRGETLIAHLGMSGRMLVGGRVLGEYVHGMAAAGAGAEAREGSPHDHVVLHLEGGLRVTFNDARRFGLLDLWPTARLEEHPLLCDLGPEPLEEGFSGAVLARAFAGRRGPVKAALLDQRLLAGVGNIYACEALHRAGIHPARPAGRIGRARLDRLAQAIRAVLGEAVEAGGASLRDHRRPDGELGLFQHAFRVYGRAGEPCPDCATPLRRIVQGGRSSFYCPRCQH</sequence>
<evidence type="ECO:0000259" key="17">
    <source>
        <dbReference type="PROSITE" id="PS51068"/>
    </source>
</evidence>
<evidence type="ECO:0000256" key="4">
    <source>
        <dbReference type="ARBA" id="ARBA00022723"/>
    </source>
</evidence>
<dbReference type="HAMAP" id="MF_00103">
    <property type="entry name" value="Fapy_DNA_glycosyl"/>
    <property type="match status" value="1"/>
</dbReference>
<evidence type="ECO:0000313" key="18">
    <source>
        <dbReference type="EMBL" id="EPX84445.1"/>
    </source>
</evidence>
<protein>
    <recommendedName>
        <fullName evidence="15">Formamidopyrimidine-DNA glycosylase</fullName>
        <shortName evidence="15">Fapy-DNA glycosylase</shortName>
        <ecNumber evidence="15">3.2.2.23</ecNumber>
    </recommendedName>
    <alternativeName>
        <fullName evidence="15">DNA-(apurinic or apyrimidinic site) lyase MutM</fullName>
        <shortName evidence="15">AP lyase MutM</shortName>
        <ecNumber evidence="15">4.2.99.18</ecNumber>
    </alternativeName>
</protein>
<dbReference type="Pfam" id="PF01149">
    <property type="entry name" value="Fapy_DNA_glyco"/>
    <property type="match status" value="1"/>
</dbReference>
<reference evidence="18 19" key="1">
    <citation type="journal article" date="2013" name="Stand. Genomic Sci.">
        <title>Genome sequence of the reddish-pigmented Rubellimicrobium thermophilum type strain (DSM 16684(T)), a member of the Roseobacter clade.</title>
        <authorList>
            <person name="Fiebig A."/>
            <person name="Riedel T."/>
            <person name="Gronow S."/>
            <person name="Petersen J."/>
            <person name="Klenk H.P."/>
            <person name="Goker M."/>
        </authorList>
    </citation>
    <scope>NUCLEOTIDE SEQUENCE [LARGE SCALE GENOMIC DNA]</scope>
    <source>
        <strain evidence="18 19">DSM 16684</strain>
    </source>
</reference>
<dbReference type="InterPro" id="IPR010979">
    <property type="entry name" value="Ribosomal_uS13-like_H2TH"/>
</dbReference>
<evidence type="ECO:0000313" key="19">
    <source>
        <dbReference type="Proteomes" id="UP000015346"/>
    </source>
</evidence>
<dbReference type="PANTHER" id="PTHR22993">
    <property type="entry name" value="FORMAMIDOPYRIMIDINE-DNA GLYCOSYLASE"/>
    <property type="match status" value="1"/>
</dbReference>
<evidence type="ECO:0000256" key="5">
    <source>
        <dbReference type="ARBA" id="ARBA00022763"/>
    </source>
</evidence>
<dbReference type="Pfam" id="PF06827">
    <property type="entry name" value="zf-FPG_IleRS"/>
    <property type="match status" value="1"/>
</dbReference>
<evidence type="ECO:0000256" key="9">
    <source>
        <dbReference type="ARBA" id="ARBA00023125"/>
    </source>
</evidence>
<feature type="active site" description="Proton donor" evidence="15">
    <location>
        <position position="3"/>
    </location>
</feature>
<dbReference type="Proteomes" id="UP000015346">
    <property type="component" value="Unassembled WGS sequence"/>
</dbReference>
<dbReference type="InterPro" id="IPR015887">
    <property type="entry name" value="DNA_glyclase_Znf_dom_DNA_BS"/>
</dbReference>
<keyword evidence="13 15" id="KW-0326">Glycosidase</keyword>
<dbReference type="SUPFAM" id="SSF81624">
    <property type="entry name" value="N-terminal domain of MutM-like DNA repair proteins"/>
    <property type="match status" value="1"/>
</dbReference>
<evidence type="ECO:0000256" key="14">
    <source>
        <dbReference type="ARBA" id="ARBA00044632"/>
    </source>
</evidence>
<dbReference type="SUPFAM" id="SSF57716">
    <property type="entry name" value="Glucocorticoid receptor-like (DNA-binding domain)"/>
    <property type="match status" value="1"/>
</dbReference>
<dbReference type="OrthoDB" id="9800855at2"/>
<dbReference type="Gene3D" id="1.10.8.50">
    <property type="match status" value="1"/>
</dbReference>
<dbReference type="PANTHER" id="PTHR22993:SF9">
    <property type="entry name" value="FORMAMIDOPYRIMIDINE-DNA GLYCOSYLASE"/>
    <property type="match status" value="1"/>
</dbReference>